<keyword evidence="1" id="KW-1133">Transmembrane helix</keyword>
<dbReference type="EMBL" id="JAWJYN010000001">
    <property type="protein sequence ID" value="MDZ8161770.1"/>
    <property type="molecule type" value="Genomic_DNA"/>
</dbReference>
<dbReference type="Proteomes" id="UP001291912">
    <property type="component" value="Unassembled WGS sequence"/>
</dbReference>
<gene>
    <name evidence="2" type="ORF">R2Q92_07935</name>
</gene>
<evidence type="ECO:0000313" key="2">
    <source>
        <dbReference type="EMBL" id="MDZ8161770.1"/>
    </source>
</evidence>
<feature type="transmembrane region" description="Helical" evidence="1">
    <location>
        <begin position="12"/>
        <end position="32"/>
    </location>
</feature>
<feature type="transmembrane region" description="Helical" evidence="1">
    <location>
        <begin position="52"/>
        <end position="72"/>
    </location>
</feature>
<proteinExistence type="predicted"/>
<evidence type="ECO:0000313" key="3">
    <source>
        <dbReference type="Proteomes" id="UP001291912"/>
    </source>
</evidence>
<evidence type="ECO:0000256" key="1">
    <source>
        <dbReference type="SAM" id="Phobius"/>
    </source>
</evidence>
<accession>A0ABU5N6N4</accession>
<keyword evidence="1" id="KW-0472">Membrane</keyword>
<sequence length="73" mass="7676">MGGTTIGYLERVATTLTILVGFPEGLAVVVALKGIGRFSELASAEARERFIIGTLASLVWASVIAATVRLAIW</sequence>
<reference evidence="2 3" key="1">
    <citation type="submission" date="2023-10" db="EMBL/GenBank/DDBJ databases">
        <title>Microbacterium xanthum sp. nov., isolated from seaweed.</title>
        <authorList>
            <person name="Lee S.D."/>
        </authorList>
    </citation>
    <scope>NUCLEOTIDE SEQUENCE [LARGE SCALE GENOMIC DNA]</scope>
    <source>
        <strain evidence="2 3">KCTC 19124</strain>
    </source>
</reference>
<name>A0ABU5N6N4_9MICO</name>
<organism evidence="2 3">
    <name type="scientific">Microbacterium aquimaris</name>
    <dbReference type="NCBI Taxonomy" id="459816"/>
    <lineage>
        <taxon>Bacteria</taxon>
        <taxon>Bacillati</taxon>
        <taxon>Actinomycetota</taxon>
        <taxon>Actinomycetes</taxon>
        <taxon>Micrococcales</taxon>
        <taxon>Microbacteriaceae</taxon>
        <taxon>Microbacterium</taxon>
    </lineage>
</organism>
<keyword evidence="3" id="KW-1185">Reference proteome</keyword>
<comment type="caution">
    <text evidence="2">The sequence shown here is derived from an EMBL/GenBank/DDBJ whole genome shotgun (WGS) entry which is preliminary data.</text>
</comment>
<keyword evidence="1" id="KW-0812">Transmembrane</keyword>
<protein>
    <submittedName>
        <fullName evidence="2">Uncharacterized protein</fullName>
    </submittedName>
</protein>
<dbReference type="RefSeq" id="WP_241748068.1">
    <property type="nucleotide sequence ID" value="NZ_BAAAPT010000001.1"/>
</dbReference>